<organism evidence="3 4">
    <name type="scientific">Helobdella robusta</name>
    <name type="common">Californian leech</name>
    <dbReference type="NCBI Taxonomy" id="6412"/>
    <lineage>
        <taxon>Eukaryota</taxon>
        <taxon>Metazoa</taxon>
        <taxon>Spiralia</taxon>
        <taxon>Lophotrochozoa</taxon>
        <taxon>Annelida</taxon>
        <taxon>Clitellata</taxon>
        <taxon>Hirudinea</taxon>
        <taxon>Rhynchobdellida</taxon>
        <taxon>Glossiphoniidae</taxon>
        <taxon>Helobdella</taxon>
    </lineage>
</organism>
<reference evidence="2 4" key="2">
    <citation type="journal article" date="2013" name="Nature">
        <title>Insights into bilaterian evolution from three spiralian genomes.</title>
        <authorList>
            <person name="Simakov O."/>
            <person name="Marletaz F."/>
            <person name="Cho S.J."/>
            <person name="Edsinger-Gonzales E."/>
            <person name="Havlak P."/>
            <person name="Hellsten U."/>
            <person name="Kuo D.H."/>
            <person name="Larsson T."/>
            <person name="Lv J."/>
            <person name="Arendt D."/>
            <person name="Savage R."/>
            <person name="Osoegawa K."/>
            <person name="de Jong P."/>
            <person name="Grimwood J."/>
            <person name="Chapman J.A."/>
            <person name="Shapiro H."/>
            <person name="Aerts A."/>
            <person name="Otillar R.P."/>
            <person name="Terry A.Y."/>
            <person name="Boore J.L."/>
            <person name="Grigoriev I.V."/>
            <person name="Lindberg D.R."/>
            <person name="Seaver E.C."/>
            <person name="Weisblat D.A."/>
            <person name="Putnam N.H."/>
            <person name="Rokhsar D.S."/>
        </authorList>
    </citation>
    <scope>NUCLEOTIDE SEQUENCE</scope>
</reference>
<dbReference type="GeneID" id="20207124"/>
<accession>T1FE75</accession>
<dbReference type="CTD" id="20207124"/>
<evidence type="ECO:0000313" key="2">
    <source>
        <dbReference type="EMBL" id="ESN95657.1"/>
    </source>
</evidence>
<feature type="transmembrane region" description="Helical" evidence="1">
    <location>
        <begin position="196"/>
        <end position="214"/>
    </location>
</feature>
<keyword evidence="1" id="KW-0472">Membrane</keyword>
<evidence type="ECO:0000313" key="3">
    <source>
        <dbReference type="EnsemblMetazoa" id="HelroP179127"/>
    </source>
</evidence>
<dbReference type="EMBL" id="KB097510">
    <property type="protein sequence ID" value="ESN95657.1"/>
    <property type="molecule type" value="Genomic_DNA"/>
</dbReference>
<dbReference type="Proteomes" id="UP000015101">
    <property type="component" value="Unassembled WGS sequence"/>
</dbReference>
<dbReference type="EnsemblMetazoa" id="HelroT179127">
    <property type="protein sequence ID" value="HelroP179127"/>
    <property type="gene ID" value="HelroG179127"/>
</dbReference>
<reference evidence="3" key="3">
    <citation type="submission" date="2015-06" db="UniProtKB">
        <authorList>
            <consortium name="EnsemblMetazoa"/>
        </authorList>
    </citation>
    <scope>IDENTIFICATION</scope>
</reference>
<dbReference type="AlphaFoldDB" id="T1FE75"/>
<keyword evidence="1" id="KW-1133">Transmembrane helix</keyword>
<dbReference type="RefSeq" id="XP_009026220.1">
    <property type="nucleotide sequence ID" value="XM_009027972.1"/>
</dbReference>
<protein>
    <submittedName>
        <fullName evidence="2 3">Uncharacterized protein</fullName>
    </submittedName>
</protein>
<name>T1FE75_HELRO</name>
<dbReference type="KEGG" id="hro:HELRODRAFT_179127"/>
<gene>
    <name evidence="3" type="primary">20207124</name>
    <name evidence="2" type="ORF">HELRODRAFT_179127</name>
</gene>
<proteinExistence type="predicted"/>
<evidence type="ECO:0000313" key="4">
    <source>
        <dbReference type="Proteomes" id="UP000015101"/>
    </source>
</evidence>
<keyword evidence="1" id="KW-0812">Transmembrane</keyword>
<dbReference type="InParanoid" id="T1FE75"/>
<dbReference type="HOGENOM" id="CLU_850661_0_0_1"/>
<sequence length="400" mass="46498">MSKSEIPRTYTLFIVHKPIQVINPALEELDAANLRKELRQQNLGSKRAKAVLINCLWDALIKKSIQMSLIFRILGNKSLPKRIEILINRQSNYKKITNWTYLTETEETAIKILISAYSTTYNYISNCKSILPTDDFNCGTGVNRELIFATHVLTFKKVVMVIVKMMKKMKMKVLKILKKLSVAKILTLLICSRITTRIFLPATCLFSFPFFFILKEKKKMMKKMKKKDDDDDEGFENIGEICSDKDIETFDKQWDYHLDIPANNSPVFIDNNDRSNNNNNNDFNAIFTIKSTFDNLNNWESINLKINDDSEDDSYADANIHTENKLVTDDVSSLEKTLLACSWNENLILAYLDDINDGFITDKEEFFIVPSYCYCLITRKDVNNEYYDMHQLSDLPSYIW</sequence>
<keyword evidence="4" id="KW-1185">Reference proteome</keyword>
<evidence type="ECO:0000256" key="1">
    <source>
        <dbReference type="SAM" id="Phobius"/>
    </source>
</evidence>
<reference evidence="4" key="1">
    <citation type="submission" date="2012-12" db="EMBL/GenBank/DDBJ databases">
        <authorList>
            <person name="Hellsten U."/>
            <person name="Grimwood J."/>
            <person name="Chapman J.A."/>
            <person name="Shapiro H."/>
            <person name="Aerts A."/>
            <person name="Otillar R.P."/>
            <person name="Terry A.Y."/>
            <person name="Boore J.L."/>
            <person name="Simakov O."/>
            <person name="Marletaz F."/>
            <person name="Cho S.-J."/>
            <person name="Edsinger-Gonzales E."/>
            <person name="Havlak P."/>
            <person name="Kuo D.-H."/>
            <person name="Larsson T."/>
            <person name="Lv J."/>
            <person name="Arendt D."/>
            <person name="Savage R."/>
            <person name="Osoegawa K."/>
            <person name="de Jong P."/>
            <person name="Lindberg D.R."/>
            <person name="Seaver E.C."/>
            <person name="Weisblat D.A."/>
            <person name="Putnam N.H."/>
            <person name="Grigoriev I.V."/>
            <person name="Rokhsar D.S."/>
        </authorList>
    </citation>
    <scope>NUCLEOTIDE SEQUENCE</scope>
</reference>
<dbReference type="EMBL" id="AMQM01006742">
    <property type="status" value="NOT_ANNOTATED_CDS"/>
    <property type="molecule type" value="Genomic_DNA"/>
</dbReference>